<evidence type="ECO:0000256" key="8">
    <source>
        <dbReference type="HAMAP-Rule" id="MF_00120"/>
    </source>
</evidence>
<feature type="domain" description="Amidase" evidence="9">
    <location>
        <begin position="24"/>
        <end position="462"/>
    </location>
</feature>
<dbReference type="EC" id="6.3.5.7" evidence="8"/>
<reference evidence="10 11" key="1">
    <citation type="submission" date="2016-11" db="EMBL/GenBank/DDBJ databases">
        <authorList>
            <person name="Jaros S."/>
            <person name="Januszkiewicz K."/>
            <person name="Wedrychowicz H."/>
        </authorList>
    </citation>
    <scope>NUCLEOTIDE SEQUENCE [LARGE SCALE GENOMIC DNA]</scope>
    <source>
        <strain evidence="10 11">YL228</strain>
    </source>
</reference>
<feature type="active site" description="Charge relay system" evidence="8">
    <location>
        <position position="153"/>
    </location>
</feature>
<comment type="function">
    <text evidence="6 8">Allows the formation of correctly charged Gln-tRNA(Gln) through the transamidation of misacylated Glu-tRNA(Gln) in organisms which lack glutaminyl-tRNA synthetase. The reaction takes place in the presence of glutamine and ATP through an activated gamma-phospho-Glu-tRNA(Gln).</text>
</comment>
<evidence type="ECO:0000313" key="10">
    <source>
        <dbReference type="EMBL" id="SFW16047.1"/>
    </source>
</evidence>
<sequence>MKLYEKSAYEIAAMLRSRKCSAKELLHDVMGRARELQPRLNAYITFNDQAENAAENADRLIAKGGDIPPLCGIPIAVKDNISTKGLRTTCASKMLENYIPPYSATAVELLEAAGAVIIGKTNMDEFAMGSASDTGAFGAVYNPADTAYSAGGSSGGSAAAVAGGGAVLALGSDTGGSVRQPASFCGAVGFCPSYGAVSRFGLIAFASSLDRIGSIGRNVRDVHMLHNIINASDIKDVTHIPKKFSKTLCGSLKGMRIGVPKELFDEYISDEVKSAVMNAVKLMERAGAIIKEVFLPSASAAVKAYYIISSAEASSNLARYDGVRYGFRADNCTTPAEMFRKSRTEGFGDEVKRRILLGTFVLSEGCFDRYYKRAAALRQKLCGEFDDIFTECDFIAAPVYPNAGILHGAERKPAELYAADICTVPSSLGGLPAVSIPCGRAGNGLPIGLQLIGRRCGDEELLDAAYGYELAGGGCDV</sequence>
<dbReference type="InterPro" id="IPR004412">
    <property type="entry name" value="GatA"/>
</dbReference>
<dbReference type="Proteomes" id="UP000183461">
    <property type="component" value="Unassembled WGS sequence"/>
</dbReference>
<dbReference type="HAMAP" id="MF_00120">
    <property type="entry name" value="GatA"/>
    <property type="match status" value="1"/>
</dbReference>
<comment type="subunit">
    <text evidence="8">Heterotrimer of A, B and C subunits.</text>
</comment>
<accession>A0A1K1LYX3</accession>
<keyword evidence="3 8" id="KW-0547">Nucleotide-binding</keyword>
<keyword evidence="4 8" id="KW-0067">ATP-binding</keyword>
<evidence type="ECO:0000256" key="2">
    <source>
        <dbReference type="ARBA" id="ARBA00022598"/>
    </source>
</evidence>
<keyword evidence="10" id="KW-0808">Transferase</keyword>
<dbReference type="EMBL" id="FPIP01000001">
    <property type="protein sequence ID" value="SFW16047.1"/>
    <property type="molecule type" value="Genomic_DNA"/>
</dbReference>
<evidence type="ECO:0000256" key="1">
    <source>
        <dbReference type="ARBA" id="ARBA00008069"/>
    </source>
</evidence>
<dbReference type="InterPro" id="IPR036928">
    <property type="entry name" value="AS_sf"/>
</dbReference>
<dbReference type="PANTHER" id="PTHR11895">
    <property type="entry name" value="TRANSAMIDASE"/>
    <property type="match status" value="1"/>
</dbReference>
<evidence type="ECO:0000256" key="7">
    <source>
        <dbReference type="ARBA" id="ARBA00047407"/>
    </source>
</evidence>
<evidence type="ECO:0000313" key="11">
    <source>
        <dbReference type="Proteomes" id="UP000183461"/>
    </source>
</evidence>
<feature type="active site" description="Charge relay system" evidence="8">
    <location>
        <position position="78"/>
    </location>
</feature>
<dbReference type="GO" id="GO:0030956">
    <property type="term" value="C:glutamyl-tRNA(Gln) amidotransferase complex"/>
    <property type="evidence" value="ECO:0007669"/>
    <property type="project" value="InterPro"/>
</dbReference>
<evidence type="ECO:0000259" key="9">
    <source>
        <dbReference type="Pfam" id="PF01425"/>
    </source>
</evidence>
<name>A0A1K1LYX3_RUMFL</name>
<dbReference type="GO" id="GO:0006412">
    <property type="term" value="P:translation"/>
    <property type="evidence" value="ECO:0007669"/>
    <property type="project" value="UniProtKB-UniRule"/>
</dbReference>
<dbReference type="InterPro" id="IPR000120">
    <property type="entry name" value="Amidase"/>
</dbReference>
<dbReference type="RefSeq" id="WP_072299260.1">
    <property type="nucleotide sequence ID" value="NZ_FPIP01000001.1"/>
</dbReference>
<organism evidence="10 11">
    <name type="scientific">Ruminococcus flavefaciens</name>
    <dbReference type="NCBI Taxonomy" id="1265"/>
    <lineage>
        <taxon>Bacteria</taxon>
        <taxon>Bacillati</taxon>
        <taxon>Bacillota</taxon>
        <taxon>Clostridia</taxon>
        <taxon>Eubacteriales</taxon>
        <taxon>Oscillospiraceae</taxon>
        <taxon>Ruminococcus</taxon>
    </lineage>
</organism>
<keyword evidence="5 8" id="KW-0648">Protein biosynthesis</keyword>
<evidence type="ECO:0000256" key="3">
    <source>
        <dbReference type="ARBA" id="ARBA00022741"/>
    </source>
</evidence>
<comment type="similarity">
    <text evidence="1 8">Belongs to the amidase family. GatA subfamily.</text>
</comment>
<feature type="active site" description="Acyl-ester intermediate" evidence="8">
    <location>
        <position position="177"/>
    </location>
</feature>
<dbReference type="NCBIfam" id="TIGR00132">
    <property type="entry name" value="gatA"/>
    <property type="match status" value="1"/>
</dbReference>
<dbReference type="Gene3D" id="3.90.1300.10">
    <property type="entry name" value="Amidase signature (AS) domain"/>
    <property type="match status" value="1"/>
</dbReference>
<dbReference type="GO" id="GO:0016740">
    <property type="term" value="F:transferase activity"/>
    <property type="evidence" value="ECO:0007669"/>
    <property type="project" value="UniProtKB-KW"/>
</dbReference>
<dbReference type="InterPro" id="IPR020556">
    <property type="entry name" value="Amidase_CS"/>
</dbReference>
<comment type="catalytic activity">
    <reaction evidence="7 8">
        <text>L-glutamyl-tRNA(Gln) + L-glutamine + ATP + H2O = L-glutaminyl-tRNA(Gln) + L-glutamate + ADP + phosphate + H(+)</text>
        <dbReference type="Rhea" id="RHEA:17521"/>
        <dbReference type="Rhea" id="RHEA-COMP:9681"/>
        <dbReference type="Rhea" id="RHEA-COMP:9684"/>
        <dbReference type="ChEBI" id="CHEBI:15377"/>
        <dbReference type="ChEBI" id="CHEBI:15378"/>
        <dbReference type="ChEBI" id="CHEBI:29985"/>
        <dbReference type="ChEBI" id="CHEBI:30616"/>
        <dbReference type="ChEBI" id="CHEBI:43474"/>
        <dbReference type="ChEBI" id="CHEBI:58359"/>
        <dbReference type="ChEBI" id="CHEBI:78520"/>
        <dbReference type="ChEBI" id="CHEBI:78521"/>
        <dbReference type="ChEBI" id="CHEBI:456216"/>
        <dbReference type="EC" id="6.3.5.7"/>
    </reaction>
</comment>
<dbReference type="GO" id="GO:0050567">
    <property type="term" value="F:glutaminyl-tRNA synthase (glutamine-hydrolyzing) activity"/>
    <property type="evidence" value="ECO:0007669"/>
    <property type="project" value="UniProtKB-UniRule"/>
</dbReference>
<dbReference type="Pfam" id="PF01425">
    <property type="entry name" value="Amidase"/>
    <property type="match status" value="1"/>
</dbReference>
<protein>
    <recommendedName>
        <fullName evidence="8">Glutamyl-tRNA(Gln) amidotransferase subunit A</fullName>
        <shortName evidence="8">Glu-ADT subunit A</shortName>
        <ecNumber evidence="8">6.3.5.7</ecNumber>
    </recommendedName>
</protein>
<keyword evidence="2 8" id="KW-0436">Ligase</keyword>
<dbReference type="InterPro" id="IPR023631">
    <property type="entry name" value="Amidase_dom"/>
</dbReference>
<dbReference type="AlphaFoldDB" id="A0A1K1LYX3"/>
<proteinExistence type="inferred from homology"/>
<dbReference type="PROSITE" id="PS00571">
    <property type="entry name" value="AMIDASES"/>
    <property type="match status" value="1"/>
</dbReference>
<dbReference type="GO" id="GO:0005524">
    <property type="term" value="F:ATP binding"/>
    <property type="evidence" value="ECO:0007669"/>
    <property type="project" value="UniProtKB-KW"/>
</dbReference>
<dbReference type="PANTHER" id="PTHR11895:SF151">
    <property type="entry name" value="GLUTAMYL-TRNA(GLN) AMIDOTRANSFERASE SUBUNIT A"/>
    <property type="match status" value="1"/>
</dbReference>
<gene>
    <name evidence="8" type="primary">gatA</name>
    <name evidence="10" type="ORF">SAMN02910280_0890</name>
</gene>
<evidence type="ECO:0000256" key="6">
    <source>
        <dbReference type="ARBA" id="ARBA00025295"/>
    </source>
</evidence>
<evidence type="ECO:0000256" key="4">
    <source>
        <dbReference type="ARBA" id="ARBA00022840"/>
    </source>
</evidence>
<dbReference type="SUPFAM" id="SSF75304">
    <property type="entry name" value="Amidase signature (AS) enzymes"/>
    <property type="match status" value="1"/>
</dbReference>
<evidence type="ECO:0000256" key="5">
    <source>
        <dbReference type="ARBA" id="ARBA00022917"/>
    </source>
</evidence>